<evidence type="ECO:0000256" key="3">
    <source>
        <dbReference type="ARBA" id="ARBA00022630"/>
    </source>
</evidence>
<dbReference type="Proteomes" id="UP000192342">
    <property type="component" value="Unassembled WGS sequence"/>
</dbReference>
<dbReference type="EMBL" id="AQQV01000002">
    <property type="protein sequence ID" value="ORE87250.1"/>
    <property type="molecule type" value="Genomic_DNA"/>
</dbReference>
<dbReference type="AlphaFoldDB" id="A0A1Y1SE36"/>
<keyword evidence="4" id="KW-0288">FMN</keyword>
<dbReference type="PANTHER" id="PTHR43821:SF1">
    <property type="entry name" value="NAD(P)H NITROREDUCTASE YDJA-RELATED"/>
    <property type="match status" value="1"/>
</dbReference>
<dbReference type="PANTHER" id="PTHR43821">
    <property type="entry name" value="NAD(P)H NITROREDUCTASE YDJA-RELATED"/>
    <property type="match status" value="1"/>
</dbReference>
<keyword evidence="10" id="KW-1185">Reference proteome</keyword>
<dbReference type="InterPro" id="IPR000415">
    <property type="entry name" value="Nitroreductase-like"/>
</dbReference>
<dbReference type="SUPFAM" id="SSF55469">
    <property type="entry name" value="FMN-dependent nitroreductase-like"/>
    <property type="match status" value="1"/>
</dbReference>
<keyword evidence="5" id="KW-0521">NADP</keyword>
<accession>A0A1Y1SE36</accession>
<comment type="cofactor">
    <cofactor evidence="1">
        <name>FMN</name>
        <dbReference type="ChEBI" id="CHEBI:58210"/>
    </cofactor>
</comment>
<dbReference type="OrthoDB" id="9773807at2"/>
<name>A0A1Y1SE36_9GAMM</name>
<dbReference type="Pfam" id="PF00881">
    <property type="entry name" value="Nitroreductase"/>
    <property type="match status" value="1"/>
</dbReference>
<proteinExistence type="inferred from homology"/>
<reference evidence="9 10" key="1">
    <citation type="submission" date="2013-04" db="EMBL/GenBank/DDBJ databases">
        <title>Oceanococcus atlanticus 22II-S10r2 Genome Sequencing.</title>
        <authorList>
            <person name="Lai Q."/>
            <person name="Li G."/>
            <person name="Shao Z."/>
        </authorList>
    </citation>
    <scope>NUCLEOTIDE SEQUENCE [LARGE SCALE GENOMIC DNA]</scope>
    <source>
        <strain evidence="9 10">22II-S10r2</strain>
    </source>
</reference>
<dbReference type="InterPro" id="IPR029479">
    <property type="entry name" value="Nitroreductase"/>
</dbReference>
<evidence type="ECO:0000256" key="2">
    <source>
        <dbReference type="ARBA" id="ARBA00007118"/>
    </source>
</evidence>
<evidence type="ECO:0000256" key="5">
    <source>
        <dbReference type="ARBA" id="ARBA00022857"/>
    </source>
</evidence>
<evidence type="ECO:0000256" key="6">
    <source>
        <dbReference type="ARBA" id="ARBA00023002"/>
    </source>
</evidence>
<evidence type="ECO:0000313" key="9">
    <source>
        <dbReference type="EMBL" id="ORE87250.1"/>
    </source>
</evidence>
<dbReference type="RefSeq" id="WP_083561482.1">
    <property type="nucleotide sequence ID" value="NZ_AQQV01000002.1"/>
</dbReference>
<dbReference type="InterPro" id="IPR052530">
    <property type="entry name" value="NAD(P)H_nitroreductase"/>
</dbReference>
<evidence type="ECO:0000259" key="8">
    <source>
        <dbReference type="Pfam" id="PF00881"/>
    </source>
</evidence>
<dbReference type="CDD" id="cd02135">
    <property type="entry name" value="YdjA-like"/>
    <property type="match status" value="1"/>
</dbReference>
<dbReference type="Gene3D" id="3.40.109.10">
    <property type="entry name" value="NADH Oxidase"/>
    <property type="match status" value="1"/>
</dbReference>
<evidence type="ECO:0000256" key="4">
    <source>
        <dbReference type="ARBA" id="ARBA00022643"/>
    </source>
</evidence>
<keyword evidence="7" id="KW-0520">NAD</keyword>
<keyword evidence="6" id="KW-0560">Oxidoreductase</keyword>
<evidence type="ECO:0000313" key="10">
    <source>
        <dbReference type="Proteomes" id="UP000192342"/>
    </source>
</evidence>
<comment type="similarity">
    <text evidence="2">Belongs to the nitroreductase family.</text>
</comment>
<protein>
    <submittedName>
        <fullName evidence="9">Nitroreductase</fullName>
    </submittedName>
</protein>
<feature type="domain" description="Nitroreductase" evidence="8">
    <location>
        <begin position="15"/>
        <end position="168"/>
    </location>
</feature>
<organism evidence="9 10">
    <name type="scientific">Oceanococcus atlanticus</name>
    <dbReference type="NCBI Taxonomy" id="1317117"/>
    <lineage>
        <taxon>Bacteria</taxon>
        <taxon>Pseudomonadati</taxon>
        <taxon>Pseudomonadota</taxon>
        <taxon>Gammaproteobacteria</taxon>
        <taxon>Chromatiales</taxon>
        <taxon>Oceanococcaceae</taxon>
        <taxon>Oceanococcus</taxon>
    </lineage>
</organism>
<sequence length="188" mass="21733">MSLYNHQQIHAALIQRRTIHDFLPDRVPPWRDVEIALQAACFAPNHYFTQPWRFYAIGDKTKQAIVDLNADLVARKRGPEAGEKKRRRWAEIPGWLVITCERSSQPLRAREDYAACCCAIQNLMLDLWARGVGCKWTSGDIIREPAFYRLLGIKAQQQEVVALLWYGYPAVIPRTMRSKLDSKLTRLP</sequence>
<comment type="caution">
    <text evidence="9">The sequence shown here is derived from an EMBL/GenBank/DDBJ whole genome shotgun (WGS) entry which is preliminary data.</text>
</comment>
<gene>
    <name evidence="9" type="ORF">ATO7_09422</name>
</gene>
<evidence type="ECO:0000256" key="1">
    <source>
        <dbReference type="ARBA" id="ARBA00001917"/>
    </source>
</evidence>
<evidence type="ECO:0000256" key="7">
    <source>
        <dbReference type="ARBA" id="ARBA00023027"/>
    </source>
</evidence>
<dbReference type="STRING" id="1317117.ATO7_09422"/>
<dbReference type="InterPro" id="IPR026021">
    <property type="entry name" value="YdjA-like"/>
</dbReference>
<keyword evidence="3" id="KW-0285">Flavoprotein</keyword>
<dbReference type="GO" id="GO:0016491">
    <property type="term" value="F:oxidoreductase activity"/>
    <property type="evidence" value="ECO:0007669"/>
    <property type="project" value="UniProtKB-KW"/>
</dbReference>